<comment type="cofactor">
    <cofactor evidence="1">
        <name>Zn(2+)</name>
        <dbReference type="ChEBI" id="CHEBI:29105"/>
    </cofactor>
</comment>
<dbReference type="OrthoDB" id="9787621at2"/>
<dbReference type="PANTHER" id="PTHR11271:SF6">
    <property type="entry name" value="GUANINE DEAMINASE"/>
    <property type="match status" value="1"/>
</dbReference>
<dbReference type="InterPro" id="IPR011059">
    <property type="entry name" value="Metal-dep_hydrolase_composite"/>
</dbReference>
<dbReference type="GO" id="GO:0046098">
    <property type="term" value="P:guanine metabolic process"/>
    <property type="evidence" value="ECO:0007669"/>
    <property type="project" value="TreeGrafter"/>
</dbReference>
<dbReference type="SUPFAM" id="SSF51338">
    <property type="entry name" value="Composite domain of metallo-dependent hydrolases"/>
    <property type="match status" value="1"/>
</dbReference>
<name>A0A2U2CFX7_9RHOB</name>
<keyword evidence="3" id="KW-0378">Hydrolase</keyword>
<evidence type="ECO:0000259" key="5">
    <source>
        <dbReference type="Pfam" id="PF01979"/>
    </source>
</evidence>
<dbReference type="GO" id="GO:0008892">
    <property type="term" value="F:guanine deaminase activity"/>
    <property type="evidence" value="ECO:0007669"/>
    <property type="project" value="TreeGrafter"/>
</dbReference>
<evidence type="ECO:0000256" key="2">
    <source>
        <dbReference type="ARBA" id="ARBA00022723"/>
    </source>
</evidence>
<accession>A0A2U2CFX7</accession>
<dbReference type="GeneID" id="94363915"/>
<dbReference type="Proteomes" id="UP000244940">
    <property type="component" value="Unassembled WGS sequence"/>
</dbReference>
<evidence type="ECO:0000313" key="7">
    <source>
        <dbReference type="Proteomes" id="UP000244940"/>
    </source>
</evidence>
<organism evidence="6 7">
    <name type="scientific">Pararhodobacter marinus</name>
    <dbReference type="NCBI Taxonomy" id="2184063"/>
    <lineage>
        <taxon>Bacteria</taxon>
        <taxon>Pseudomonadati</taxon>
        <taxon>Pseudomonadota</taxon>
        <taxon>Alphaproteobacteria</taxon>
        <taxon>Rhodobacterales</taxon>
        <taxon>Paracoccaceae</taxon>
        <taxon>Pararhodobacter</taxon>
    </lineage>
</organism>
<dbReference type="SUPFAM" id="SSF51556">
    <property type="entry name" value="Metallo-dependent hydrolases"/>
    <property type="match status" value="1"/>
</dbReference>
<dbReference type="Gene3D" id="3.20.20.140">
    <property type="entry name" value="Metal-dependent hydrolases"/>
    <property type="match status" value="1"/>
</dbReference>
<evidence type="ECO:0000256" key="1">
    <source>
        <dbReference type="ARBA" id="ARBA00001947"/>
    </source>
</evidence>
<evidence type="ECO:0000256" key="3">
    <source>
        <dbReference type="ARBA" id="ARBA00022801"/>
    </source>
</evidence>
<dbReference type="EMBL" id="QEYD01000002">
    <property type="protein sequence ID" value="PWE30807.1"/>
    <property type="molecule type" value="Genomic_DNA"/>
</dbReference>
<dbReference type="InterPro" id="IPR006680">
    <property type="entry name" value="Amidohydro-rel"/>
</dbReference>
<dbReference type="Gene3D" id="2.30.40.10">
    <property type="entry name" value="Urease, subunit C, domain 1"/>
    <property type="match status" value="1"/>
</dbReference>
<keyword evidence="4" id="KW-0862">Zinc</keyword>
<dbReference type="Pfam" id="PF01979">
    <property type="entry name" value="Amidohydro_1"/>
    <property type="match status" value="1"/>
</dbReference>
<dbReference type="GO" id="GO:0005829">
    <property type="term" value="C:cytosol"/>
    <property type="evidence" value="ECO:0007669"/>
    <property type="project" value="TreeGrafter"/>
</dbReference>
<dbReference type="InterPro" id="IPR051607">
    <property type="entry name" value="Metallo-dep_hydrolases"/>
</dbReference>
<evidence type="ECO:0000256" key="4">
    <source>
        <dbReference type="ARBA" id="ARBA00022833"/>
    </source>
</evidence>
<gene>
    <name evidence="6" type="ORF">C4N9_03355</name>
</gene>
<proteinExistence type="predicted"/>
<dbReference type="GO" id="GO:0008270">
    <property type="term" value="F:zinc ion binding"/>
    <property type="evidence" value="ECO:0007669"/>
    <property type="project" value="TreeGrafter"/>
</dbReference>
<sequence>MNLSGRTLVARGFHCPDGTLDPFAELAIEIGADGVITRVRRPGADGYAVPADAVRLPEGTLLLPGFVDLHIHAPQYPQLGTALDEPLEVWLQRYTFPLEARYADPAFAERVYARLVRDLLASGTTTALYFGTVHLPATQRLAELCLELGQRALVGKVAMDHPETCPDYYRDASADDAIEGTRALIAHIRALPGNDGRVQPVVMPRFIPACTDEALAGLGALAAETGCRVHTHVSESDWEHGHVLERHAMSDAESLARFGLMTPHSVLAHGNFLSDSDFALMKRHRAGVAHCPLSNAYFAGSVFPLRKALRSGVSVGLGSDISGGPAGTIWETARMAVTAARMLETGVDPALAPEARGGRPGARIDAVTAFHLATRGGAQTLGLPVGAFVPGMAFDAMLIDPSVEAGTLRAFDGETGIRLLERVLYGTSKPNIARVWVQGVQVAGMAR</sequence>
<comment type="caution">
    <text evidence="6">The sequence shown here is derived from an EMBL/GenBank/DDBJ whole genome shotgun (WGS) entry which is preliminary data.</text>
</comment>
<dbReference type="PANTHER" id="PTHR11271">
    <property type="entry name" value="GUANINE DEAMINASE"/>
    <property type="match status" value="1"/>
</dbReference>
<reference evidence="6 7" key="1">
    <citation type="submission" date="2018-05" db="EMBL/GenBank/DDBJ databases">
        <title>Pararhodobacter marina sp. nov., isolated from deep-sea water of the Indian Ocean.</title>
        <authorList>
            <person name="Lai Q.Sr."/>
            <person name="Liu X."/>
            <person name="Shao Z."/>
        </authorList>
    </citation>
    <scope>NUCLEOTIDE SEQUENCE [LARGE SCALE GENOMIC DNA]</scope>
    <source>
        <strain evidence="6 7">CIC4N-9</strain>
    </source>
</reference>
<dbReference type="AlphaFoldDB" id="A0A2U2CFX7"/>
<protein>
    <submittedName>
        <fullName evidence="6">Guanine deaminase</fullName>
    </submittedName>
</protein>
<dbReference type="RefSeq" id="WP_109531885.1">
    <property type="nucleotide sequence ID" value="NZ_QEYD01000002.1"/>
</dbReference>
<keyword evidence="2" id="KW-0479">Metal-binding</keyword>
<evidence type="ECO:0000313" key="6">
    <source>
        <dbReference type="EMBL" id="PWE30807.1"/>
    </source>
</evidence>
<keyword evidence="7" id="KW-1185">Reference proteome</keyword>
<feature type="domain" description="Amidohydrolase-related" evidence="5">
    <location>
        <begin position="62"/>
        <end position="442"/>
    </location>
</feature>
<dbReference type="InterPro" id="IPR032466">
    <property type="entry name" value="Metal_Hydrolase"/>
</dbReference>